<gene>
    <name evidence="2" type="ORF">B9Q06_05365</name>
</gene>
<dbReference type="InterPro" id="IPR000649">
    <property type="entry name" value="IF-2B-related"/>
</dbReference>
<dbReference type="InterPro" id="IPR042529">
    <property type="entry name" value="IF_2B-like_C"/>
</dbReference>
<dbReference type="Gene3D" id="3.40.50.10470">
    <property type="entry name" value="Translation initiation factor eif-2b, domain 2"/>
    <property type="match status" value="1"/>
</dbReference>
<organism evidence="2 3">
    <name type="scientific">Candidatus Marsarchaeota G2 archaeon ECH_B_2</name>
    <dbReference type="NCBI Taxonomy" id="1978160"/>
    <lineage>
        <taxon>Archaea</taxon>
        <taxon>Candidatus Marsarchaeota</taxon>
        <taxon>Candidatus Marsarchaeota group 2</taxon>
    </lineage>
</organism>
<evidence type="ECO:0008006" key="4">
    <source>
        <dbReference type="Google" id="ProtNLM"/>
    </source>
</evidence>
<dbReference type="AlphaFoldDB" id="A0A2R6BAC9"/>
<reference evidence="2 3" key="1">
    <citation type="submission" date="2017-04" db="EMBL/GenBank/DDBJ databases">
        <title>Novel microbial lineages endemic to geothermal iron-oxide mats fill important gaps in the evolutionary history of Archaea.</title>
        <authorList>
            <person name="Jay Z.J."/>
            <person name="Beam J.P."/>
            <person name="Dlakic M."/>
            <person name="Rusch D.B."/>
            <person name="Kozubal M.A."/>
            <person name="Inskeep W.P."/>
        </authorList>
    </citation>
    <scope>NUCLEOTIDE SEQUENCE [LARGE SCALE GENOMIC DNA]</scope>
    <source>
        <strain evidence="2">ECH_B_2</strain>
    </source>
</reference>
<dbReference type="GO" id="GO:0046523">
    <property type="term" value="F:S-methyl-5-thioribose-1-phosphate isomerase activity"/>
    <property type="evidence" value="ECO:0007669"/>
    <property type="project" value="TreeGrafter"/>
</dbReference>
<evidence type="ECO:0000313" key="3">
    <source>
        <dbReference type="Proteomes" id="UP000241284"/>
    </source>
</evidence>
<dbReference type="GO" id="GO:0019509">
    <property type="term" value="P:L-methionine salvage from methylthioadenosine"/>
    <property type="evidence" value="ECO:0007669"/>
    <property type="project" value="TreeGrafter"/>
</dbReference>
<dbReference type="SUPFAM" id="SSF100950">
    <property type="entry name" value="NagB/RpiA/CoA transferase-like"/>
    <property type="match status" value="1"/>
</dbReference>
<comment type="caution">
    <text evidence="2">The sequence shown here is derived from an EMBL/GenBank/DDBJ whole genome shotgun (WGS) entry which is preliminary data.</text>
</comment>
<proteinExistence type="inferred from homology"/>
<dbReference type="PANTHER" id="PTHR43475">
    <property type="entry name" value="METHYLTHIORIBOSE-1-PHOSPHATE ISOMERASE"/>
    <property type="match status" value="1"/>
</dbReference>
<dbReference type="Proteomes" id="UP000241284">
    <property type="component" value="Unassembled WGS sequence"/>
</dbReference>
<accession>A0A2R6BAC9</accession>
<protein>
    <recommendedName>
        <fullName evidence="4">Initiation factor 2B</fullName>
    </recommendedName>
</protein>
<sequence>MSTNIVEATRRILADRVSGSTSLAKRLLKALVETKPTPEEALVALQTISSSAKSMVILRNVSSTCYKLIERGAPPSEAAEKILEELDRSVEECVGEGVIRLGGYKRFLTLSNSDQLLKLFTALSPAMVYVLESRPGGEGAILAKTIKKHGKPATMAPDLSAHILCGRVDCVVVGTDAVYERGFVNKLGTGLLTHLCAAYSKPIYAITTKWKVAEASRSGDRAGLRSGYNSVFEWVDSSELGSYISELGTLEPRGAYKRLLKELKAKT</sequence>
<dbReference type="PANTHER" id="PTHR43475:SF3">
    <property type="entry name" value="TRANSLATION INITIATION FACTOR EIF-2B SUBUNIT FAMILY PROTEIN (AFU_ORTHOLOGUE AFUA_2G14290)"/>
    <property type="match status" value="1"/>
</dbReference>
<evidence type="ECO:0000256" key="1">
    <source>
        <dbReference type="RuleBase" id="RU003814"/>
    </source>
</evidence>
<name>A0A2R6BAC9_9ARCH</name>
<dbReference type="EMBL" id="NEXH01000008">
    <property type="protein sequence ID" value="PSN95610.1"/>
    <property type="molecule type" value="Genomic_DNA"/>
</dbReference>
<evidence type="ECO:0000313" key="2">
    <source>
        <dbReference type="EMBL" id="PSN95610.1"/>
    </source>
</evidence>
<dbReference type="Pfam" id="PF01008">
    <property type="entry name" value="IF-2B"/>
    <property type="match status" value="1"/>
</dbReference>
<comment type="similarity">
    <text evidence="1">Belongs to the eIF-2B alpha/beta/delta subunits family.</text>
</comment>
<dbReference type="InterPro" id="IPR037171">
    <property type="entry name" value="NagB/RpiA_transferase-like"/>
</dbReference>